<feature type="region of interest" description="Disordered" evidence="1">
    <location>
        <begin position="219"/>
        <end position="248"/>
    </location>
</feature>
<keyword evidence="3" id="KW-1185">Reference proteome</keyword>
<dbReference type="AlphaFoldDB" id="A0A1E5P483"/>
<evidence type="ECO:0000256" key="1">
    <source>
        <dbReference type="SAM" id="MobiDB-lite"/>
    </source>
</evidence>
<name>A0A1E5P483_9ACTN</name>
<gene>
    <name evidence="2" type="ORF">AS594_07090</name>
</gene>
<dbReference type="Proteomes" id="UP000095759">
    <property type="component" value="Unassembled WGS sequence"/>
</dbReference>
<accession>A0A1E5P483</accession>
<proteinExistence type="predicted"/>
<feature type="compositionally biased region" description="Polar residues" evidence="1">
    <location>
        <begin position="219"/>
        <end position="230"/>
    </location>
</feature>
<comment type="caution">
    <text evidence="2">The sequence shown here is derived from an EMBL/GenBank/DDBJ whole genome shotgun (WGS) entry which is preliminary data.</text>
</comment>
<evidence type="ECO:0000313" key="2">
    <source>
        <dbReference type="EMBL" id="OEJ24287.1"/>
    </source>
</evidence>
<dbReference type="EMBL" id="MEHJ01000001">
    <property type="protein sequence ID" value="OEJ24287.1"/>
    <property type="molecule type" value="Genomic_DNA"/>
</dbReference>
<sequence length="288" mass="30639">MPLIGKKPAPGEFDALKAYFGGSNGGSTGDGSVYMGQIPAVVGRNTKHLSPAAEARLSRQKKDLFVSTDEALADFYNWNTKKQTDFLAQGIIGGQLKLGDGPLEAGKLWAKLVKEAALYGAAGKKVRPLDLMAAYVSAAGGTGERWVRQGDFEVNSVTGERRYVGPRFKTQTDTRVDLTDPDTARAIATKLFQDMMGRDPGAGELGGFAKALHSAEAQSPVTQVSTTEFDMSTGEPLGTKTNSSGGMTAEGRAYIGEQQIKKKKEYGALQAVTTYQGALEDLIYGAPE</sequence>
<organism evidence="2 3">
    <name type="scientific">Streptomyces agglomeratus</name>
    <dbReference type="NCBI Taxonomy" id="285458"/>
    <lineage>
        <taxon>Bacteria</taxon>
        <taxon>Bacillati</taxon>
        <taxon>Actinomycetota</taxon>
        <taxon>Actinomycetes</taxon>
        <taxon>Kitasatosporales</taxon>
        <taxon>Streptomycetaceae</taxon>
        <taxon>Streptomyces</taxon>
    </lineage>
</organism>
<dbReference type="OrthoDB" id="4162692at2"/>
<evidence type="ECO:0000313" key="3">
    <source>
        <dbReference type="Proteomes" id="UP000095759"/>
    </source>
</evidence>
<reference evidence="2 3" key="1">
    <citation type="submission" date="2016-08" db="EMBL/GenBank/DDBJ databases">
        <title>Complete genome sequence of Streptomyces agglomeratus strain 6-3-2, a novel anti-MRSA actinomycete isolated from Wuli of Tebit, China.</title>
        <authorList>
            <person name="Chen X."/>
        </authorList>
    </citation>
    <scope>NUCLEOTIDE SEQUENCE [LARGE SCALE GENOMIC DNA]</scope>
    <source>
        <strain evidence="2 3">6-3-2</strain>
    </source>
</reference>
<dbReference type="RefSeq" id="WP_069935014.1">
    <property type="nucleotide sequence ID" value="NZ_MEHJ01000001.1"/>
</dbReference>
<protein>
    <submittedName>
        <fullName evidence="2">Uncharacterized protein</fullName>
    </submittedName>
</protein>